<sequence length="350" mass="39002">MPLVLGETVQVDKQGLLNATSVKVKDIWLGNVLSLSDQGMQNDLGVLDGQAVQTIIPNNAAFQTGDFDTYDSGCDDISNAKAVLMANISNYGSDVILEVPHFETYLNDMENQREVPNELPKASLVNASLKKLKFQLAQFDSVVKKRTTPDAHTEGLKCLTSNYGSKPTCNKKNDRISRTPKNVNNCAKSAKKHKKQNIWKPTGHVFTEVGLKLKPTGRTFTIVEPNHTWGSNATDIPSSSSLVMKGCQIVLWYLDSGCSKHMTGNRSQLMNFVRKFLGTVRFRNGHIARIMGYDDYQLGNVTISIVYYIEGHGHNLFSIGYFCDADHEVAFWKNTFFIRNLEGADLLLRS</sequence>
<reference evidence="2" key="1">
    <citation type="journal article" date="2019" name="Sci. Rep.">
        <title>Draft genome of Tanacetum cinerariifolium, the natural source of mosquito coil.</title>
        <authorList>
            <person name="Yamashiro T."/>
            <person name="Shiraishi A."/>
            <person name="Satake H."/>
            <person name="Nakayama K."/>
        </authorList>
    </citation>
    <scope>NUCLEOTIDE SEQUENCE</scope>
</reference>
<protein>
    <submittedName>
        <fullName evidence="2">Integrase, catalytic region, zinc finger, CCHC-type, peptidase aspartic, catalytic</fullName>
    </submittedName>
</protein>
<gene>
    <name evidence="2" type="ORF">Tci_486550</name>
</gene>
<dbReference type="AlphaFoldDB" id="A0A699I186"/>
<dbReference type="InterPro" id="IPR054722">
    <property type="entry name" value="PolX-like_BBD"/>
</dbReference>
<evidence type="ECO:0000259" key="1">
    <source>
        <dbReference type="Pfam" id="PF22936"/>
    </source>
</evidence>
<accession>A0A699I186</accession>
<comment type="caution">
    <text evidence="2">The sequence shown here is derived from an EMBL/GenBank/DDBJ whole genome shotgun (WGS) entry which is preliminary data.</text>
</comment>
<feature type="domain" description="Retrovirus-related Pol polyprotein from transposon TNT 1-94-like beta-barrel" evidence="1">
    <location>
        <begin position="252"/>
        <end position="323"/>
    </location>
</feature>
<proteinExistence type="predicted"/>
<evidence type="ECO:0000313" key="2">
    <source>
        <dbReference type="EMBL" id="GEZ14577.1"/>
    </source>
</evidence>
<dbReference type="Pfam" id="PF22936">
    <property type="entry name" value="Pol_BBD"/>
    <property type="match status" value="1"/>
</dbReference>
<organism evidence="2">
    <name type="scientific">Tanacetum cinerariifolium</name>
    <name type="common">Dalmatian daisy</name>
    <name type="synonym">Chrysanthemum cinerariifolium</name>
    <dbReference type="NCBI Taxonomy" id="118510"/>
    <lineage>
        <taxon>Eukaryota</taxon>
        <taxon>Viridiplantae</taxon>
        <taxon>Streptophyta</taxon>
        <taxon>Embryophyta</taxon>
        <taxon>Tracheophyta</taxon>
        <taxon>Spermatophyta</taxon>
        <taxon>Magnoliopsida</taxon>
        <taxon>eudicotyledons</taxon>
        <taxon>Gunneridae</taxon>
        <taxon>Pentapetalae</taxon>
        <taxon>asterids</taxon>
        <taxon>campanulids</taxon>
        <taxon>Asterales</taxon>
        <taxon>Asteraceae</taxon>
        <taxon>Asteroideae</taxon>
        <taxon>Anthemideae</taxon>
        <taxon>Anthemidinae</taxon>
        <taxon>Tanacetum</taxon>
    </lineage>
</organism>
<dbReference type="EMBL" id="BKCJ010245660">
    <property type="protein sequence ID" value="GEZ14577.1"/>
    <property type="molecule type" value="Genomic_DNA"/>
</dbReference>
<name>A0A699I186_TANCI</name>